<name>A0A7C4XUX3_UNCW3</name>
<protein>
    <recommendedName>
        <fullName evidence="2">Outer membrane protein beta-barrel domain-containing protein</fullName>
    </recommendedName>
</protein>
<gene>
    <name evidence="1" type="ORF">ENV60_05730</name>
</gene>
<evidence type="ECO:0008006" key="2">
    <source>
        <dbReference type="Google" id="ProtNLM"/>
    </source>
</evidence>
<dbReference type="EMBL" id="DTGZ01000104">
    <property type="protein sequence ID" value="HGV97779.1"/>
    <property type="molecule type" value="Genomic_DNA"/>
</dbReference>
<accession>A0A7C4XUX3</accession>
<comment type="caution">
    <text evidence="1">The sequence shown here is derived from an EMBL/GenBank/DDBJ whole genome shotgun (WGS) entry which is preliminary data.</text>
</comment>
<sequence>MDEGQRKTELSSEIIYLLLAILLPKIFYGLPDSWSQSYCTYDLVQRLDVNEYAIGFGIDNFCLYSKTGDSIAYDERRFDIWAGLGILPKTEIEIKYSYPTAGLFSIKHVFLNKSMRGAIKPGFGYMKGTRSGFITDYVYDFYGTVILERTIFYKIRFLLAPKMVFSIHTRDRQEHSTRPPRYILQYGFGLGTALGERLIFQPETNWLWGNNQGINYIVNQFGIGVNIKI</sequence>
<organism evidence="1">
    <name type="scientific">candidate division WOR-3 bacterium</name>
    <dbReference type="NCBI Taxonomy" id="2052148"/>
    <lineage>
        <taxon>Bacteria</taxon>
        <taxon>Bacteria division WOR-3</taxon>
    </lineage>
</organism>
<reference evidence="1" key="1">
    <citation type="journal article" date="2020" name="mSystems">
        <title>Genome- and Community-Level Interaction Insights into Carbon Utilization and Element Cycling Functions of Hydrothermarchaeota in Hydrothermal Sediment.</title>
        <authorList>
            <person name="Zhou Z."/>
            <person name="Liu Y."/>
            <person name="Xu W."/>
            <person name="Pan J."/>
            <person name="Luo Z.H."/>
            <person name="Li M."/>
        </authorList>
    </citation>
    <scope>NUCLEOTIDE SEQUENCE [LARGE SCALE GENOMIC DNA]</scope>
    <source>
        <strain evidence="1">SpSt-774</strain>
    </source>
</reference>
<evidence type="ECO:0000313" key="1">
    <source>
        <dbReference type="EMBL" id="HGV97779.1"/>
    </source>
</evidence>
<dbReference type="AlphaFoldDB" id="A0A7C4XUX3"/>
<proteinExistence type="predicted"/>